<comment type="similarity">
    <text evidence="2">Belongs to the RNase K family.</text>
</comment>
<dbReference type="EMBL" id="CAJOBI010001832">
    <property type="protein sequence ID" value="CAF3901567.1"/>
    <property type="molecule type" value="Genomic_DNA"/>
</dbReference>
<sequence>MGLSGYYETLGHFTKLCESAGMPKGCWSGIQISINPKGEYTIIINDHVWLRSSRTAIYADNQWYSSHDNSLPLANITYVQGTDPNLGNWNETQLIYDLARSGNHTKVVGHIRQWNSISAITFHLDTGNQVMTNTIPLNVESVRTVFPSFHIERIDKNDQRGYFTFEGEMSGDNHKHAGRWDALSDVIRSGMNGGPIAIFNFTQRGEKDLLVLSPFSQFMATSLSQTINVLEYGVMGSILSIPANYNHSMIIYYSPRGINEGLREWGQTMQQAYNRTNQNRLNDLTINYLGYYTDNGAYYYYNTEKGINYEETLIDIYHKISLPFHYIQLDSWWYYKGIRDGVSEWIARPDIFPDGLQQVHRRLGNISLAAHNRYWAFDTVYKQNYSFVQEETNGQALPIGNDSFWIDLFTQAHDWGLVLYEQDWLDHQTIDFLPTRTDINIGYQWLMSMGEAGEKLGINIQYCMSLPRHILQALQIPRVTQARTSIDYAVHIVLPINAQWAIGISSLLADAVGLAPFKDVFWSSSFEPDAPYPGLHREILPDREMAVATLSTGLVSPGDAINYTNVERIMRCCRQDGLILKPDRPLTMINTLISDWAFYDDFSQGELYSTKTTINNQTFFIVFASSMKRDYSVYPSMIGAKSGLIWSYDNSSTVSTFNENYPLDVSATKCNELSLCLWYISPLLSLNDSLGTQYALLGEWNKWTAVSQQRFISIMADTEKNQAIITVQGVSSEIIPVVVFHSTLLSVIVNCRISSINGQGSCYRYSIGCPLFLDRILSEQLE</sequence>
<accession>A0A8S2LI21</accession>
<dbReference type="GO" id="GO:0016020">
    <property type="term" value="C:membrane"/>
    <property type="evidence" value="ECO:0007669"/>
    <property type="project" value="UniProtKB-SubCell"/>
</dbReference>
<organism evidence="6 7">
    <name type="scientific">Rotaria magnacalcarata</name>
    <dbReference type="NCBI Taxonomy" id="392030"/>
    <lineage>
        <taxon>Eukaryota</taxon>
        <taxon>Metazoa</taxon>
        <taxon>Spiralia</taxon>
        <taxon>Gnathifera</taxon>
        <taxon>Rotifera</taxon>
        <taxon>Eurotatoria</taxon>
        <taxon>Bdelloidea</taxon>
        <taxon>Philodinida</taxon>
        <taxon>Philodinidae</taxon>
        <taxon>Rotaria</taxon>
    </lineage>
</organism>
<evidence type="ECO:0000313" key="7">
    <source>
        <dbReference type="Proteomes" id="UP000676336"/>
    </source>
</evidence>
<reference evidence="6" key="1">
    <citation type="submission" date="2021-02" db="EMBL/GenBank/DDBJ databases">
        <authorList>
            <person name="Nowell W R."/>
        </authorList>
    </citation>
    <scope>NUCLEOTIDE SEQUENCE</scope>
</reference>
<protein>
    <submittedName>
        <fullName evidence="6">Uncharacterized protein</fullName>
    </submittedName>
</protein>
<dbReference type="Proteomes" id="UP000676336">
    <property type="component" value="Unassembled WGS sequence"/>
</dbReference>
<evidence type="ECO:0000256" key="1">
    <source>
        <dbReference type="ARBA" id="ARBA00004141"/>
    </source>
</evidence>
<dbReference type="InterPro" id="IPR026770">
    <property type="entry name" value="RNase_K"/>
</dbReference>
<comment type="caution">
    <text evidence="6">The sequence shown here is derived from an EMBL/GenBank/DDBJ whole genome shotgun (WGS) entry which is preliminary data.</text>
</comment>
<evidence type="ECO:0000256" key="3">
    <source>
        <dbReference type="ARBA" id="ARBA00022692"/>
    </source>
</evidence>
<name>A0A8S2LI21_9BILA</name>
<keyword evidence="5" id="KW-0472">Membrane</keyword>
<dbReference type="GO" id="GO:0004521">
    <property type="term" value="F:RNA endonuclease activity"/>
    <property type="evidence" value="ECO:0007669"/>
    <property type="project" value="InterPro"/>
</dbReference>
<comment type="subcellular location">
    <subcellularLocation>
        <location evidence="1">Membrane</location>
        <topology evidence="1">Multi-pass membrane protein</topology>
    </subcellularLocation>
</comment>
<evidence type="ECO:0000256" key="2">
    <source>
        <dbReference type="ARBA" id="ARBA00008458"/>
    </source>
</evidence>
<keyword evidence="3" id="KW-0812">Transmembrane</keyword>
<evidence type="ECO:0000256" key="4">
    <source>
        <dbReference type="ARBA" id="ARBA00022989"/>
    </source>
</evidence>
<gene>
    <name evidence="6" type="ORF">SMN809_LOCUS6663</name>
</gene>
<dbReference type="AlphaFoldDB" id="A0A8S2LI21"/>
<evidence type="ECO:0000256" key="5">
    <source>
        <dbReference type="ARBA" id="ARBA00023136"/>
    </source>
</evidence>
<dbReference type="PANTHER" id="PTHR31733">
    <property type="entry name" value="RIBONUCLEASE KAPPA"/>
    <property type="match status" value="1"/>
</dbReference>
<evidence type="ECO:0000313" key="6">
    <source>
        <dbReference type="EMBL" id="CAF3901567.1"/>
    </source>
</evidence>
<proteinExistence type="inferred from homology"/>
<keyword evidence="4" id="KW-1133">Transmembrane helix</keyword>